<sequence>MICRNCGSQNAPNMRFCMNCGFPLSARQQQDADSVSAQSDGPNANVRYVSASRPGAFSSLQAAIDDIKASTSSEPSGTGDTSDSELPRVIFDPGTYDVSEVHIYIPVILESAPGSKISDVVLVGGDDTDRLVLFNNDADDPIATIRGMTLSLCVLGSATIEDCDITNRLVATQGEMDVADSRIQTARLYNGGILALQSCIVVNGIKVDEPGEDEKPTVLCVFKGSMIHGSSKTWSIQAKGGMVVVKDSTVDAGTYAEDVMFVAMRSTFKDGDNGYGGVPVIIDHKEFSPSFFCHLPNQADANVVSLKFDDGDTMDFSGPYEDNPTAEAEKKQQSTQELMGQLDALIGLARVKEDVRKQMNMIEFQQRRQAQGLPINTVSHNMIFAGNPGTGKTTVARIYGHLLYSLGVVPKDIFVEADRAKLVAAYLGQTAIKTKEVIEQARGGVLFIDEAYALASPKGSRPDEYGTEAIDTLLKAMEDYRDDMVFILAGYTDAMGDFLDANAGIKSRIPTWLTFDDYSADELFSIIERYAHRDGYTLAPEIADPLKHYFAIAAQEEHFGNARSARNLYEKAIVNKASREMSAADGTGDFTTLDLVDFPLNL</sequence>
<dbReference type="InterPro" id="IPR027417">
    <property type="entry name" value="P-loop_NTPase"/>
</dbReference>
<dbReference type="Gene3D" id="1.10.8.60">
    <property type="match status" value="1"/>
</dbReference>
<dbReference type="InterPro" id="IPR011050">
    <property type="entry name" value="Pectin_lyase_fold/virulence"/>
</dbReference>
<dbReference type="InterPro" id="IPR050773">
    <property type="entry name" value="CbxX/CfxQ_RuBisCO_ESX"/>
</dbReference>
<evidence type="ECO:0000313" key="6">
    <source>
        <dbReference type="EMBL" id="BDR53689.1"/>
    </source>
</evidence>
<dbReference type="Proteomes" id="UP001321766">
    <property type="component" value="Chromosome"/>
</dbReference>
<evidence type="ECO:0000256" key="4">
    <source>
        <dbReference type="SAM" id="MobiDB-lite"/>
    </source>
</evidence>
<dbReference type="SUPFAM" id="SSF51126">
    <property type="entry name" value="Pectin lyase-like"/>
    <property type="match status" value="1"/>
</dbReference>
<feature type="domain" description="AAA+ ATPase" evidence="5">
    <location>
        <begin position="378"/>
        <end position="517"/>
    </location>
</feature>
<feature type="region of interest" description="Disordered" evidence="4">
    <location>
        <begin position="68"/>
        <end position="88"/>
    </location>
</feature>
<name>A0ABM8B9W5_9BIFI</name>
<dbReference type="Pfam" id="PF13240">
    <property type="entry name" value="Zn_Ribbon_1"/>
    <property type="match status" value="1"/>
</dbReference>
<dbReference type="Gene3D" id="3.40.50.300">
    <property type="entry name" value="P-loop containing nucleotide triphosphate hydrolases"/>
    <property type="match status" value="1"/>
</dbReference>
<dbReference type="PANTHER" id="PTHR43392:SF2">
    <property type="entry name" value="AAA-TYPE ATPASE FAMILY PROTEIN _ ANKYRIN REPEAT FAMILY PROTEIN"/>
    <property type="match status" value="1"/>
</dbReference>
<keyword evidence="3" id="KW-0067">ATP-binding</keyword>
<dbReference type="InterPro" id="IPR041627">
    <property type="entry name" value="AAA_lid_6"/>
</dbReference>
<dbReference type="SMART" id="SM00382">
    <property type="entry name" value="AAA"/>
    <property type="match status" value="1"/>
</dbReference>
<dbReference type="Pfam" id="PF17866">
    <property type="entry name" value="AAA_lid_6"/>
    <property type="match status" value="1"/>
</dbReference>
<evidence type="ECO:0000259" key="5">
    <source>
        <dbReference type="SMART" id="SM00382"/>
    </source>
</evidence>
<comment type="similarity">
    <text evidence="1">Belongs to the CbxX/CfxQ family.</text>
</comment>
<gene>
    <name evidence="6" type="ORF">KIM372_15960</name>
</gene>
<organism evidence="6 7">
    <name type="scientific">Bombiscardovia nodaiensis</name>
    <dbReference type="NCBI Taxonomy" id="2932181"/>
    <lineage>
        <taxon>Bacteria</taxon>
        <taxon>Bacillati</taxon>
        <taxon>Actinomycetota</taxon>
        <taxon>Actinomycetes</taxon>
        <taxon>Bifidobacteriales</taxon>
        <taxon>Bifidobacteriaceae</taxon>
        <taxon>Bombiscardovia</taxon>
    </lineage>
</organism>
<keyword evidence="2" id="KW-0547">Nucleotide-binding</keyword>
<evidence type="ECO:0000256" key="2">
    <source>
        <dbReference type="ARBA" id="ARBA00022741"/>
    </source>
</evidence>
<evidence type="ECO:0000256" key="1">
    <source>
        <dbReference type="ARBA" id="ARBA00010378"/>
    </source>
</evidence>
<reference evidence="6 7" key="1">
    <citation type="journal article" date="2023" name="Microbiol. Spectr.">
        <title>Symbiosis of Carpenter Bees with Uncharacterized Lactic Acid Bacteria Showing NAD Auxotrophy.</title>
        <authorList>
            <person name="Kawasaki S."/>
            <person name="Ozawa K."/>
            <person name="Mori T."/>
            <person name="Yamamoto A."/>
            <person name="Ito M."/>
            <person name="Ohkuma M."/>
            <person name="Sakamoto M."/>
            <person name="Matsutani M."/>
        </authorList>
    </citation>
    <scope>NUCLEOTIDE SEQUENCE [LARGE SCALE GENOMIC DNA]</scope>
    <source>
        <strain evidence="6 7">Kim37-2</strain>
    </source>
</reference>
<proteinExistence type="inferred from homology"/>
<dbReference type="InterPro" id="IPR026870">
    <property type="entry name" value="Zinc_ribbon_dom"/>
</dbReference>
<dbReference type="PANTHER" id="PTHR43392">
    <property type="entry name" value="AAA-TYPE ATPASE FAMILY PROTEIN / ANKYRIN REPEAT FAMILY PROTEIN"/>
    <property type="match status" value="1"/>
</dbReference>
<dbReference type="InterPro" id="IPR000641">
    <property type="entry name" value="CbxX/CfxQ"/>
</dbReference>
<evidence type="ECO:0000313" key="7">
    <source>
        <dbReference type="Proteomes" id="UP001321766"/>
    </source>
</evidence>
<protein>
    <recommendedName>
        <fullName evidence="5">AAA+ ATPase domain-containing protein</fullName>
    </recommendedName>
</protein>
<accession>A0ABM8B9W5</accession>
<feature type="compositionally biased region" description="Polar residues" evidence="4">
    <location>
        <begin position="69"/>
        <end position="81"/>
    </location>
</feature>
<feature type="region of interest" description="Disordered" evidence="4">
    <location>
        <begin position="315"/>
        <end position="334"/>
    </location>
</feature>
<dbReference type="InterPro" id="IPR003959">
    <property type="entry name" value="ATPase_AAA_core"/>
</dbReference>
<dbReference type="EMBL" id="AP026798">
    <property type="protein sequence ID" value="BDR53689.1"/>
    <property type="molecule type" value="Genomic_DNA"/>
</dbReference>
<evidence type="ECO:0000256" key="3">
    <source>
        <dbReference type="ARBA" id="ARBA00022840"/>
    </source>
</evidence>
<dbReference type="Pfam" id="PF00004">
    <property type="entry name" value="AAA"/>
    <property type="match status" value="1"/>
</dbReference>
<dbReference type="SUPFAM" id="SSF52540">
    <property type="entry name" value="P-loop containing nucleoside triphosphate hydrolases"/>
    <property type="match status" value="1"/>
</dbReference>
<dbReference type="PRINTS" id="PR00819">
    <property type="entry name" value="CBXCFQXSUPER"/>
</dbReference>
<keyword evidence="7" id="KW-1185">Reference proteome</keyword>
<dbReference type="InterPro" id="IPR003593">
    <property type="entry name" value="AAA+_ATPase"/>
</dbReference>